<proteinExistence type="inferred from homology"/>
<dbReference type="Gene3D" id="1.10.10.10">
    <property type="entry name" value="Winged helix-like DNA-binding domain superfamily/Winged helix DNA-binding domain"/>
    <property type="match status" value="1"/>
</dbReference>
<dbReference type="GO" id="GO:0016987">
    <property type="term" value="F:sigma factor activity"/>
    <property type="evidence" value="ECO:0007669"/>
    <property type="project" value="UniProtKB-KW"/>
</dbReference>
<name>A0A4V5PN31_9BACT</name>
<dbReference type="InterPro" id="IPR013325">
    <property type="entry name" value="RNA_pol_sigma_r2"/>
</dbReference>
<dbReference type="Gene3D" id="1.10.1740.10">
    <property type="match status" value="1"/>
</dbReference>
<keyword evidence="9" id="KW-1185">Reference proteome</keyword>
<feature type="domain" description="RNA polymerase sigma factor 70 region 4 type 2" evidence="7">
    <location>
        <begin position="115"/>
        <end position="167"/>
    </location>
</feature>
<dbReference type="OrthoDB" id="9784272at2"/>
<evidence type="ECO:0000313" key="9">
    <source>
        <dbReference type="Proteomes" id="UP000309215"/>
    </source>
</evidence>
<dbReference type="GO" id="GO:0006352">
    <property type="term" value="P:DNA-templated transcription initiation"/>
    <property type="evidence" value="ECO:0007669"/>
    <property type="project" value="InterPro"/>
</dbReference>
<evidence type="ECO:0000256" key="5">
    <source>
        <dbReference type="ARBA" id="ARBA00023163"/>
    </source>
</evidence>
<keyword evidence="4" id="KW-0238">DNA-binding</keyword>
<dbReference type="SUPFAM" id="SSF88946">
    <property type="entry name" value="Sigma2 domain of RNA polymerase sigma factors"/>
    <property type="match status" value="1"/>
</dbReference>
<evidence type="ECO:0000313" key="8">
    <source>
        <dbReference type="EMBL" id="TKD09146.1"/>
    </source>
</evidence>
<comment type="caution">
    <text evidence="8">The sequence shown here is derived from an EMBL/GenBank/DDBJ whole genome shotgun (WGS) entry which is preliminary data.</text>
</comment>
<accession>A0A4V5PN31</accession>
<evidence type="ECO:0000256" key="1">
    <source>
        <dbReference type="ARBA" id="ARBA00010641"/>
    </source>
</evidence>
<dbReference type="InterPro" id="IPR039425">
    <property type="entry name" value="RNA_pol_sigma-70-like"/>
</dbReference>
<gene>
    <name evidence="8" type="ORF">E8A74_12735</name>
</gene>
<feature type="compositionally biased region" description="Low complexity" evidence="6">
    <location>
        <begin position="260"/>
        <end position="271"/>
    </location>
</feature>
<dbReference type="AlphaFoldDB" id="A0A4V5PN31"/>
<dbReference type="NCBIfam" id="TIGR02937">
    <property type="entry name" value="sigma70-ECF"/>
    <property type="match status" value="1"/>
</dbReference>
<keyword evidence="3" id="KW-0731">Sigma factor</keyword>
<evidence type="ECO:0000256" key="4">
    <source>
        <dbReference type="ARBA" id="ARBA00023125"/>
    </source>
</evidence>
<evidence type="ECO:0000256" key="6">
    <source>
        <dbReference type="SAM" id="MobiDB-lite"/>
    </source>
</evidence>
<dbReference type="InterPro" id="IPR014284">
    <property type="entry name" value="RNA_pol_sigma-70_dom"/>
</dbReference>
<organism evidence="8 9">
    <name type="scientific">Polyangium fumosum</name>
    <dbReference type="NCBI Taxonomy" id="889272"/>
    <lineage>
        <taxon>Bacteria</taxon>
        <taxon>Pseudomonadati</taxon>
        <taxon>Myxococcota</taxon>
        <taxon>Polyangia</taxon>
        <taxon>Polyangiales</taxon>
        <taxon>Polyangiaceae</taxon>
        <taxon>Polyangium</taxon>
    </lineage>
</organism>
<dbReference type="InterPro" id="IPR013324">
    <property type="entry name" value="RNA_pol_sigma_r3/r4-like"/>
</dbReference>
<comment type="similarity">
    <text evidence="1">Belongs to the sigma-70 factor family. ECF subfamily.</text>
</comment>
<dbReference type="GO" id="GO:0003677">
    <property type="term" value="F:DNA binding"/>
    <property type="evidence" value="ECO:0007669"/>
    <property type="project" value="UniProtKB-KW"/>
</dbReference>
<feature type="compositionally biased region" description="Basic and acidic residues" evidence="6">
    <location>
        <begin position="78"/>
        <end position="97"/>
    </location>
</feature>
<evidence type="ECO:0000256" key="2">
    <source>
        <dbReference type="ARBA" id="ARBA00023015"/>
    </source>
</evidence>
<feature type="region of interest" description="Disordered" evidence="6">
    <location>
        <begin position="252"/>
        <end position="271"/>
    </location>
</feature>
<dbReference type="PANTHER" id="PTHR43133">
    <property type="entry name" value="RNA POLYMERASE ECF-TYPE SIGMA FACTO"/>
    <property type="match status" value="1"/>
</dbReference>
<dbReference type="PANTHER" id="PTHR43133:SF8">
    <property type="entry name" value="RNA POLYMERASE SIGMA FACTOR HI_1459-RELATED"/>
    <property type="match status" value="1"/>
</dbReference>
<sequence>MFRDMARPTIPSPLTTELVALRPEVACILQNRSDALATDRIQELMLRGFAALSGYTAHPDGVRPWLFGIAKNLRSEEKRRTRREREHFCPDLGDAERTASPGASPEEEARRSEARRALLSALKTLSPEQFLVLVLVDLAECSCSETADLLDIPLGTVKSRLLAARTNMMRALGPKEQYLGAVPIAFFRRRALARRVCDYVYPLGHALLASLFFVLYRPAPPEASAIAIGAARVLGASAADVARAAEVWGSTTNRPPPLSLPSTTAPVSSSVASPDPFVVKRSGQGRRPLRGQGWSW</sequence>
<protein>
    <submittedName>
        <fullName evidence="8">Sigma-70 family RNA polymerase sigma factor</fullName>
    </submittedName>
</protein>
<keyword evidence="2" id="KW-0805">Transcription regulation</keyword>
<dbReference type="Proteomes" id="UP000309215">
    <property type="component" value="Unassembled WGS sequence"/>
</dbReference>
<keyword evidence="5" id="KW-0804">Transcription</keyword>
<dbReference type="SUPFAM" id="SSF88659">
    <property type="entry name" value="Sigma3 and sigma4 domains of RNA polymerase sigma factors"/>
    <property type="match status" value="1"/>
</dbReference>
<feature type="region of interest" description="Disordered" evidence="6">
    <location>
        <begin position="78"/>
        <end position="110"/>
    </location>
</feature>
<evidence type="ECO:0000256" key="3">
    <source>
        <dbReference type="ARBA" id="ARBA00023082"/>
    </source>
</evidence>
<evidence type="ECO:0000259" key="7">
    <source>
        <dbReference type="Pfam" id="PF08281"/>
    </source>
</evidence>
<dbReference type="InterPro" id="IPR013249">
    <property type="entry name" value="RNA_pol_sigma70_r4_t2"/>
</dbReference>
<dbReference type="InterPro" id="IPR036388">
    <property type="entry name" value="WH-like_DNA-bd_sf"/>
</dbReference>
<dbReference type="Pfam" id="PF08281">
    <property type="entry name" value="Sigma70_r4_2"/>
    <property type="match status" value="1"/>
</dbReference>
<reference evidence="8 9" key="1">
    <citation type="submission" date="2019-04" db="EMBL/GenBank/DDBJ databases">
        <authorList>
            <person name="Li Y."/>
            <person name="Wang J."/>
        </authorList>
    </citation>
    <scope>NUCLEOTIDE SEQUENCE [LARGE SCALE GENOMIC DNA]</scope>
    <source>
        <strain evidence="8 9">DSM 14668</strain>
    </source>
</reference>
<dbReference type="EMBL" id="SSMQ01000011">
    <property type="protein sequence ID" value="TKD09146.1"/>
    <property type="molecule type" value="Genomic_DNA"/>
</dbReference>